<dbReference type="EMBL" id="CADCUX010000449">
    <property type="protein sequence ID" value="CAA9422555.1"/>
    <property type="molecule type" value="Genomic_DNA"/>
</dbReference>
<proteinExistence type="predicted"/>
<feature type="compositionally biased region" description="Basic and acidic residues" evidence="1">
    <location>
        <begin position="62"/>
        <end position="87"/>
    </location>
</feature>
<organism evidence="2">
    <name type="scientific">uncultured Ramlibacter sp</name>
    <dbReference type="NCBI Taxonomy" id="260755"/>
    <lineage>
        <taxon>Bacteria</taxon>
        <taxon>Pseudomonadati</taxon>
        <taxon>Pseudomonadota</taxon>
        <taxon>Betaproteobacteria</taxon>
        <taxon>Burkholderiales</taxon>
        <taxon>Comamonadaceae</taxon>
        <taxon>Ramlibacter</taxon>
        <taxon>environmental samples</taxon>
    </lineage>
</organism>
<dbReference type="AlphaFoldDB" id="A0A6J4PV21"/>
<gene>
    <name evidence="2" type="ORF">AVDCRST_MAG51-2130</name>
</gene>
<accession>A0A6J4PV21</accession>
<feature type="region of interest" description="Disordered" evidence="1">
    <location>
        <begin position="51"/>
        <end position="115"/>
    </location>
</feature>
<reference evidence="2" key="1">
    <citation type="submission" date="2020-02" db="EMBL/GenBank/DDBJ databases">
        <authorList>
            <person name="Meier V. D."/>
        </authorList>
    </citation>
    <scope>NUCLEOTIDE SEQUENCE</scope>
    <source>
        <strain evidence="2">AVDCRST_MAG51</strain>
    </source>
</reference>
<name>A0A6J4PV21_9BURK</name>
<protein>
    <submittedName>
        <fullName evidence="2">Chromate transport protein ChrA</fullName>
    </submittedName>
</protein>
<feature type="non-terminal residue" evidence="2">
    <location>
        <position position="190"/>
    </location>
</feature>
<evidence type="ECO:0000313" key="2">
    <source>
        <dbReference type="EMBL" id="CAA9422555.1"/>
    </source>
</evidence>
<feature type="non-terminal residue" evidence="2">
    <location>
        <position position="1"/>
    </location>
</feature>
<feature type="compositionally biased region" description="Basic residues" evidence="1">
    <location>
        <begin position="98"/>
        <end position="107"/>
    </location>
</feature>
<evidence type="ECO:0000256" key="1">
    <source>
        <dbReference type="SAM" id="MobiDB-lite"/>
    </source>
</evidence>
<sequence length="190" mass="19369">EHRDDLGGLVGAAAALPDAVAALRGRRDHHRARHAALPGAGEAMAHRSAVQRVGRHRPGGSRAERAVRRADGMERGAERGRLADRRAGPVAGDGRHPAAQRHPHLPRRAMGPPQPRVARGAGLQAGDGAHRRLAAGGHRLGAGSRRLAAGVALAPVAAGAGDGAGGLEHPRPPAVAARCRRGAGLVRAGL</sequence>